<reference evidence="1" key="1">
    <citation type="submission" date="2020-11" db="EMBL/GenBank/DDBJ databases">
        <title>Adaptations for nitrogen fixation in a non-lichenized fungal sporocarp promotes dispersal by wood-feeding termites.</title>
        <authorList>
            <consortium name="DOE Joint Genome Institute"/>
            <person name="Koch R.A."/>
            <person name="Yoon G."/>
            <person name="Arayal U."/>
            <person name="Lail K."/>
            <person name="Amirebrahimi M."/>
            <person name="Labutti K."/>
            <person name="Lipzen A."/>
            <person name="Riley R."/>
            <person name="Barry K."/>
            <person name="Henrissat B."/>
            <person name="Grigoriev I.V."/>
            <person name="Herr J.R."/>
            <person name="Aime M.C."/>
        </authorList>
    </citation>
    <scope>NUCLEOTIDE SEQUENCE</scope>
    <source>
        <strain evidence="1">MCA 3950</strain>
    </source>
</reference>
<dbReference type="AlphaFoldDB" id="A0A9P8APA4"/>
<comment type="caution">
    <text evidence="1">The sequence shown here is derived from an EMBL/GenBank/DDBJ whole genome shotgun (WGS) entry which is preliminary data.</text>
</comment>
<gene>
    <name evidence="1" type="ORF">BT62DRAFT_935809</name>
</gene>
<evidence type="ECO:0000313" key="1">
    <source>
        <dbReference type="EMBL" id="KAG7442774.1"/>
    </source>
</evidence>
<sequence length="311" mass="34444">MLPFLQNDACPGVTIERIRIDDLFHFVAGTLIYLPTQGLPFDSSSTQAFSEGTLISTTPDCVSQKSPAHFAILISIDTDSVVFPEPSTSRRAPKEAYRVTYFPIVSYSHGNYPNMDALLDGRPVGDYHLPVAHSQDIITPPPFPTDNTYSHPWGQVVLDCEARRNPIARRSWIIAQRVQGLYPSEMKIRRVVGVKASFLVIQRVWRLAQELSSPALRLSGSGPSGQGDVTEGDSEWIGHEAGGHRECVSPYTVFGGGGEDSGDWDVDDYDEGEGDLEWFNSFFSARIAQDAVRRSRSVVAGWQERNARRAL</sequence>
<evidence type="ECO:0000313" key="2">
    <source>
        <dbReference type="Proteomes" id="UP000812287"/>
    </source>
</evidence>
<dbReference type="OrthoDB" id="2876244at2759"/>
<dbReference type="Proteomes" id="UP000812287">
    <property type="component" value="Unassembled WGS sequence"/>
</dbReference>
<dbReference type="RefSeq" id="XP_043036274.1">
    <property type="nucleotide sequence ID" value="XM_043187015.1"/>
</dbReference>
<keyword evidence="2" id="KW-1185">Reference proteome</keyword>
<accession>A0A9P8APA4</accession>
<dbReference type="GeneID" id="66109312"/>
<dbReference type="EMBL" id="MU250549">
    <property type="protein sequence ID" value="KAG7442774.1"/>
    <property type="molecule type" value="Genomic_DNA"/>
</dbReference>
<name>A0A9P8APA4_9AGAR</name>
<protein>
    <submittedName>
        <fullName evidence="1">Uncharacterized protein</fullName>
    </submittedName>
</protein>
<organism evidence="1 2">
    <name type="scientific">Guyanagaster necrorhizus</name>
    <dbReference type="NCBI Taxonomy" id="856835"/>
    <lineage>
        <taxon>Eukaryota</taxon>
        <taxon>Fungi</taxon>
        <taxon>Dikarya</taxon>
        <taxon>Basidiomycota</taxon>
        <taxon>Agaricomycotina</taxon>
        <taxon>Agaricomycetes</taxon>
        <taxon>Agaricomycetidae</taxon>
        <taxon>Agaricales</taxon>
        <taxon>Marasmiineae</taxon>
        <taxon>Physalacriaceae</taxon>
        <taxon>Guyanagaster</taxon>
    </lineage>
</organism>
<proteinExistence type="predicted"/>